<keyword evidence="4" id="KW-0597">Phosphoprotein</keyword>
<keyword evidence="6" id="KW-0238">DNA-binding</keyword>
<dbReference type="GO" id="GO:0008327">
    <property type="term" value="F:methyl-CpG binding"/>
    <property type="evidence" value="ECO:0007669"/>
    <property type="project" value="TreeGrafter"/>
</dbReference>
<feature type="domain" description="MBD" evidence="9">
    <location>
        <begin position="1"/>
        <end position="65"/>
    </location>
</feature>
<dbReference type="SMART" id="SM00391">
    <property type="entry name" value="MBD"/>
    <property type="match status" value="1"/>
</dbReference>
<dbReference type="AlphaFoldDB" id="A0A7R9LQQ3"/>
<organism evidence="10">
    <name type="scientific">Medioppia subpectinata</name>
    <dbReference type="NCBI Taxonomy" id="1979941"/>
    <lineage>
        <taxon>Eukaryota</taxon>
        <taxon>Metazoa</taxon>
        <taxon>Ecdysozoa</taxon>
        <taxon>Arthropoda</taxon>
        <taxon>Chelicerata</taxon>
        <taxon>Arachnida</taxon>
        <taxon>Acari</taxon>
        <taxon>Acariformes</taxon>
        <taxon>Sarcoptiformes</taxon>
        <taxon>Oribatida</taxon>
        <taxon>Brachypylina</taxon>
        <taxon>Oppioidea</taxon>
        <taxon>Oppiidae</taxon>
        <taxon>Medioppia</taxon>
    </lineage>
</organism>
<dbReference type="PANTHER" id="PTHR12396:SF0">
    <property type="entry name" value="METHYL-CPG BINDING DOMAIN PROTEIN-LIKE, ISOFORM C"/>
    <property type="match status" value="1"/>
</dbReference>
<keyword evidence="5" id="KW-0805">Transcription regulation</keyword>
<dbReference type="GO" id="GO:0000122">
    <property type="term" value="P:negative regulation of transcription by RNA polymerase II"/>
    <property type="evidence" value="ECO:0007669"/>
    <property type="project" value="TreeGrafter"/>
</dbReference>
<reference evidence="10" key="1">
    <citation type="submission" date="2020-11" db="EMBL/GenBank/DDBJ databases">
        <authorList>
            <person name="Tran Van P."/>
        </authorList>
    </citation>
    <scope>NUCLEOTIDE SEQUENCE</scope>
</reference>
<dbReference type="EMBL" id="OC890241">
    <property type="protein sequence ID" value="CAD7645997.1"/>
    <property type="molecule type" value="Genomic_DNA"/>
</dbReference>
<dbReference type="InterPro" id="IPR001739">
    <property type="entry name" value="Methyl_CpG_DNA-bd"/>
</dbReference>
<dbReference type="Pfam" id="PF16564">
    <property type="entry name" value="MBDa"/>
    <property type="match status" value="1"/>
</dbReference>
<keyword evidence="3" id="KW-0158">Chromosome</keyword>
<dbReference type="GO" id="GO:0006346">
    <property type="term" value="P:DNA methylation-dependent constitutive heterochromatin formation"/>
    <property type="evidence" value="ECO:0007669"/>
    <property type="project" value="TreeGrafter"/>
</dbReference>
<comment type="subcellular location">
    <subcellularLocation>
        <location evidence="2">Chromosome</location>
    </subcellularLocation>
    <subcellularLocation>
        <location evidence="1">Nucleus</location>
    </subcellularLocation>
</comment>
<dbReference type="FunFam" id="3.30.890.10:FF:000003">
    <property type="entry name" value="methyl-CpG-binding domain protein 2"/>
    <property type="match status" value="1"/>
</dbReference>
<gene>
    <name evidence="10" type="ORF">OSB1V03_LOCUS20768</name>
</gene>
<dbReference type="GO" id="GO:0000118">
    <property type="term" value="C:histone deacetylase complex"/>
    <property type="evidence" value="ECO:0007669"/>
    <property type="project" value="UniProtKB-ARBA"/>
</dbReference>
<evidence type="ECO:0000256" key="7">
    <source>
        <dbReference type="ARBA" id="ARBA00023163"/>
    </source>
</evidence>
<keyword evidence="8" id="KW-0539">Nucleus</keyword>
<dbReference type="PANTHER" id="PTHR12396">
    <property type="entry name" value="METHYL-CPG BINDING PROTEIN, MBD"/>
    <property type="match status" value="1"/>
</dbReference>
<evidence type="ECO:0000256" key="6">
    <source>
        <dbReference type="ARBA" id="ARBA00023125"/>
    </source>
</evidence>
<dbReference type="Pfam" id="PF01429">
    <property type="entry name" value="MBD"/>
    <property type="match status" value="1"/>
</dbReference>
<evidence type="ECO:0000256" key="8">
    <source>
        <dbReference type="ARBA" id="ARBA00023242"/>
    </source>
</evidence>
<evidence type="ECO:0000313" key="10">
    <source>
        <dbReference type="EMBL" id="CAD7645997.1"/>
    </source>
</evidence>
<dbReference type="OrthoDB" id="10072024at2759"/>
<evidence type="ECO:0000256" key="4">
    <source>
        <dbReference type="ARBA" id="ARBA00022553"/>
    </source>
</evidence>
<dbReference type="CDD" id="cd01396">
    <property type="entry name" value="MeCP2_MBD"/>
    <property type="match status" value="1"/>
</dbReference>
<dbReference type="GO" id="GO:0000785">
    <property type="term" value="C:chromatin"/>
    <property type="evidence" value="ECO:0007669"/>
    <property type="project" value="UniProtKB-ARBA"/>
</dbReference>
<feature type="non-terminal residue" evidence="10">
    <location>
        <position position="1"/>
    </location>
</feature>
<evidence type="ECO:0000256" key="5">
    <source>
        <dbReference type="ARBA" id="ARBA00023015"/>
    </source>
</evidence>
<evidence type="ECO:0000313" key="11">
    <source>
        <dbReference type="Proteomes" id="UP000759131"/>
    </source>
</evidence>
<keyword evidence="11" id="KW-1185">Reference proteome</keyword>
<evidence type="ECO:0000256" key="3">
    <source>
        <dbReference type="ARBA" id="ARBA00022454"/>
    </source>
</evidence>
<keyword evidence="7" id="KW-0804">Transcription</keyword>
<name>A0A7R9LQQ3_9ACAR</name>
<dbReference type="Gene3D" id="3.30.890.10">
    <property type="entry name" value="Methyl-cpg-binding Protein 2, Chain A"/>
    <property type="match status" value="1"/>
</dbReference>
<evidence type="ECO:0000259" key="9">
    <source>
        <dbReference type="PROSITE" id="PS50982"/>
    </source>
</evidence>
<protein>
    <recommendedName>
        <fullName evidence="9">MBD domain-containing protein</fullName>
    </recommendedName>
</protein>
<evidence type="ECO:0000256" key="1">
    <source>
        <dbReference type="ARBA" id="ARBA00004123"/>
    </source>
</evidence>
<sequence>MMSCQALPDGWTREEICRRNGLSAGKIDIFYYSPSGRKFRTKPQMSRYLGDSVDLTTFDYRTGKINSSLMRKNKRSKGAMAYDYTKNMRNDSSLMPPIRQTASIFKQPVTVIKSQPDSRVKQELKHGSQTERPKQLFWEKRLERMDASNVELEELENFDLPVNMKPVGPHMSKDTLLR</sequence>
<dbReference type="InterPro" id="IPR016177">
    <property type="entry name" value="DNA-bd_dom_sf"/>
</dbReference>
<proteinExistence type="predicted"/>
<dbReference type="EMBL" id="CAJPIZ010035666">
    <property type="protein sequence ID" value="CAG2120822.1"/>
    <property type="molecule type" value="Genomic_DNA"/>
</dbReference>
<accession>A0A7R9LQQ3</accession>
<evidence type="ECO:0000256" key="2">
    <source>
        <dbReference type="ARBA" id="ARBA00004286"/>
    </source>
</evidence>
<dbReference type="SUPFAM" id="SSF54171">
    <property type="entry name" value="DNA-binding domain"/>
    <property type="match status" value="1"/>
</dbReference>
<dbReference type="PROSITE" id="PS50982">
    <property type="entry name" value="MBD"/>
    <property type="match status" value="1"/>
</dbReference>
<dbReference type="Proteomes" id="UP000759131">
    <property type="component" value="Unassembled WGS sequence"/>
</dbReference>
<dbReference type="InterPro" id="IPR032343">
    <property type="entry name" value="MBD2/MBD3_p55-bd"/>
</dbReference>